<keyword evidence="9 14" id="KW-0106">Calcium</keyword>
<protein>
    <recommendedName>
        <fullName evidence="14">Mitochondrial Rho GTPase</fullName>
        <ecNumber evidence="14">3.6.5.-</ecNumber>
    </recommendedName>
</protein>
<dbReference type="WBParaSite" id="TCLT_0000162101-mRNA-1">
    <property type="protein sequence ID" value="TCLT_0000162101-mRNA-1"/>
    <property type="gene ID" value="TCLT_0000162101"/>
</dbReference>
<dbReference type="InterPro" id="IPR013567">
    <property type="entry name" value="EF_hand_assoc_2"/>
</dbReference>
<comment type="similarity">
    <text evidence="2 14">Belongs to the mitochondrial Rho GTPase family.</text>
</comment>
<dbReference type="Gene3D" id="3.40.50.300">
    <property type="entry name" value="P-loop containing nucleotide triphosphate hydrolases"/>
    <property type="match status" value="2"/>
</dbReference>
<dbReference type="SMART" id="SM00174">
    <property type="entry name" value="RHO"/>
    <property type="match status" value="1"/>
</dbReference>
<evidence type="ECO:0000256" key="1">
    <source>
        <dbReference type="ARBA" id="ARBA00004200"/>
    </source>
</evidence>
<dbReference type="FunFam" id="3.40.50.300:FF:000553">
    <property type="entry name" value="Mitochondrial Rho GTPase"/>
    <property type="match status" value="1"/>
</dbReference>
<dbReference type="FunFam" id="3.40.50.300:FF:000170">
    <property type="entry name" value="Mitochondrial Rho GTPase"/>
    <property type="match status" value="1"/>
</dbReference>
<evidence type="ECO:0000313" key="19">
    <source>
        <dbReference type="Proteomes" id="UP000276776"/>
    </source>
</evidence>
<dbReference type="PANTHER" id="PTHR46819:SF1">
    <property type="entry name" value="EF-HAND CALCIUM-BINDING DOMAIN-CONTAINING PROTEIN 7"/>
    <property type="match status" value="1"/>
</dbReference>
<dbReference type="SUPFAM" id="SSF52540">
    <property type="entry name" value="P-loop containing nucleoside triphosphate hydrolases"/>
    <property type="match status" value="2"/>
</dbReference>
<evidence type="ECO:0000256" key="11">
    <source>
        <dbReference type="ARBA" id="ARBA00023128"/>
    </source>
</evidence>
<evidence type="ECO:0000256" key="6">
    <source>
        <dbReference type="ARBA" id="ARBA00022741"/>
    </source>
</evidence>
<evidence type="ECO:0000256" key="14">
    <source>
        <dbReference type="PIRNR" id="PIRNR037488"/>
    </source>
</evidence>
<feature type="domain" description="Miro" evidence="17">
    <location>
        <begin position="452"/>
        <end position="618"/>
    </location>
</feature>
<keyword evidence="11 14" id="KW-0496">Mitochondrion</keyword>
<comment type="subcellular location">
    <subcellularLocation>
        <location evidence="1 14">Mitochondrion outer membrane</location>
        <topology evidence="1 14">Single-pass type IV membrane protein</topology>
    </subcellularLocation>
</comment>
<dbReference type="SMART" id="SM00175">
    <property type="entry name" value="RAB"/>
    <property type="match status" value="1"/>
</dbReference>
<dbReference type="Gene3D" id="1.10.238.10">
    <property type="entry name" value="EF-hand"/>
    <property type="match status" value="2"/>
</dbReference>
<dbReference type="OMA" id="HETTWGI"/>
<evidence type="ECO:0000256" key="5">
    <source>
        <dbReference type="ARBA" id="ARBA00022737"/>
    </source>
</evidence>
<evidence type="ECO:0000259" key="17">
    <source>
        <dbReference type="PROSITE" id="PS51423"/>
    </source>
</evidence>
<dbReference type="PROSITE" id="PS00018">
    <property type="entry name" value="EF_HAND_1"/>
    <property type="match status" value="2"/>
</dbReference>
<evidence type="ECO:0000256" key="12">
    <source>
        <dbReference type="ARBA" id="ARBA00023134"/>
    </source>
</evidence>
<proteinExistence type="inferred from homology"/>
<dbReference type="GO" id="GO:0005741">
    <property type="term" value="C:mitochondrial outer membrane"/>
    <property type="evidence" value="ECO:0007669"/>
    <property type="project" value="UniProtKB-SubCell"/>
</dbReference>
<dbReference type="GO" id="GO:0005509">
    <property type="term" value="F:calcium ion binding"/>
    <property type="evidence" value="ECO:0007669"/>
    <property type="project" value="InterPro"/>
</dbReference>
<evidence type="ECO:0000256" key="10">
    <source>
        <dbReference type="ARBA" id="ARBA00022989"/>
    </source>
</evidence>
<keyword evidence="5" id="KW-0677">Repeat</keyword>
<dbReference type="FunFam" id="1.10.238.10:FF:000011">
    <property type="entry name" value="Mitochondrial Rho GTPase"/>
    <property type="match status" value="1"/>
</dbReference>
<evidence type="ECO:0000259" key="16">
    <source>
        <dbReference type="PROSITE" id="PS50222"/>
    </source>
</evidence>
<keyword evidence="6 14" id="KW-0547">Nucleotide-binding</keyword>
<keyword evidence="8 14" id="KW-0378">Hydrolase</keyword>
<dbReference type="SMART" id="SM00173">
    <property type="entry name" value="RAS"/>
    <property type="match status" value="1"/>
</dbReference>
<dbReference type="InterPro" id="IPR052266">
    <property type="entry name" value="Miro-EF-hand_domain"/>
</dbReference>
<dbReference type="Pfam" id="PF00071">
    <property type="entry name" value="Ras"/>
    <property type="match status" value="1"/>
</dbReference>
<dbReference type="CDD" id="cd01892">
    <property type="entry name" value="Miro2"/>
    <property type="match status" value="1"/>
</dbReference>
<organism evidence="20">
    <name type="scientific">Thelazia callipaeda</name>
    <name type="common">Oriental eyeworm</name>
    <name type="synonym">Parasitic nematode</name>
    <dbReference type="NCBI Taxonomy" id="103827"/>
    <lineage>
        <taxon>Eukaryota</taxon>
        <taxon>Metazoa</taxon>
        <taxon>Ecdysozoa</taxon>
        <taxon>Nematoda</taxon>
        <taxon>Chromadorea</taxon>
        <taxon>Rhabditida</taxon>
        <taxon>Spirurina</taxon>
        <taxon>Spiruromorpha</taxon>
        <taxon>Thelazioidea</taxon>
        <taxon>Thelaziidae</taxon>
        <taxon>Thelazia</taxon>
    </lineage>
</organism>
<dbReference type="InterPro" id="IPR020860">
    <property type="entry name" value="MIRO_dom"/>
</dbReference>
<evidence type="ECO:0000313" key="20">
    <source>
        <dbReference type="WBParaSite" id="TCLT_0000162101-mRNA-1"/>
    </source>
</evidence>
<dbReference type="GO" id="GO:0007005">
    <property type="term" value="P:mitochondrion organization"/>
    <property type="evidence" value="ECO:0007669"/>
    <property type="project" value="InterPro"/>
</dbReference>
<keyword evidence="12 14" id="KW-0342">GTP-binding</keyword>
<dbReference type="InterPro" id="IPR013566">
    <property type="entry name" value="EF_hand_assoc_1"/>
</dbReference>
<accession>A0A158RB16</accession>
<dbReference type="SUPFAM" id="SSF47473">
    <property type="entry name" value="EF-hand"/>
    <property type="match status" value="1"/>
</dbReference>
<dbReference type="PRINTS" id="PR00449">
    <property type="entry name" value="RASTRNSFRMNG"/>
</dbReference>
<evidence type="ECO:0000256" key="9">
    <source>
        <dbReference type="ARBA" id="ARBA00022837"/>
    </source>
</evidence>
<dbReference type="STRING" id="103827.A0A158RB16"/>
<feature type="transmembrane region" description="Helical" evidence="15">
    <location>
        <begin position="631"/>
        <end position="651"/>
    </location>
</feature>
<dbReference type="InterPro" id="IPR001806">
    <property type="entry name" value="Small_GTPase"/>
</dbReference>
<evidence type="ECO:0000256" key="7">
    <source>
        <dbReference type="ARBA" id="ARBA00022787"/>
    </source>
</evidence>
<dbReference type="GO" id="GO:0005525">
    <property type="term" value="F:GTP binding"/>
    <property type="evidence" value="ECO:0007669"/>
    <property type="project" value="UniProtKB-KW"/>
</dbReference>
<keyword evidence="3 15" id="KW-0812">Transmembrane</keyword>
<name>A0A158RB16_THECL</name>
<dbReference type="AlphaFoldDB" id="A0A158RB16"/>
<dbReference type="Pfam" id="PF08356">
    <property type="entry name" value="EF_assoc_2"/>
    <property type="match status" value="1"/>
</dbReference>
<gene>
    <name evidence="18" type="ORF">TCLT_LOCUS1622</name>
</gene>
<keyword evidence="4" id="KW-0479">Metal-binding</keyword>
<keyword evidence="13 14" id="KW-0472">Membrane</keyword>
<keyword evidence="10 15" id="KW-1133">Transmembrane helix</keyword>
<evidence type="ECO:0000256" key="15">
    <source>
        <dbReference type="SAM" id="Phobius"/>
    </source>
</evidence>
<feature type="transmembrane region" description="Helical" evidence="15">
    <location>
        <begin position="397"/>
        <end position="418"/>
    </location>
</feature>
<dbReference type="OrthoDB" id="10020961at2759"/>
<dbReference type="Proteomes" id="UP000276776">
    <property type="component" value="Unassembled WGS sequence"/>
</dbReference>
<dbReference type="PROSITE" id="PS50222">
    <property type="entry name" value="EF_HAND_2"/>
    <property type="match status" value="1"/>
</dbReference>
<dbReference type="InterPro" id="IPR018247">
    <property type="entry name" value="EF_Hand_1_Ca_BS"/>
</dbReference>
<evidence type="ECO:0000256" key="3">
    <source>
        <dbReference type="ARBA" id="ARBA00022692"/>
    </source>
</evidence>
<evidence type="ECO:0000313" key="18">
    <source>
        <dbReference type="EMBL" id="VDM97159.1"/>
    </source>
</evidence>
<reference evidence="18 19" key="2">
    <citation type="submission" date="2018-11" db="EMBL/GenBank/DDBJ databases">
        <authorList>
            <consortium name="Pathogen Informatics"/>
        </authorList>
    </citation>
    <scope>NUCLEOTIDE SEQUENCE [LARGE SCALE GENOMIC DNA]</scope>
</reference>
<evidence type="ECO:0000256" key="4">
    <source>
        <dbReference type="ARBA" id="ARBA00022723"/>
    </source>
</evidence>
<dbReference type="Pfam" id="PF08355">
    <property type="entry name" value="EF_assoc_1"/>
    <property type="match status" value="1"/>
</dbReference>
<evidence type="ECO:0000256" key="13">
    <source>
        <dbReference type="ARBA" id="ARBA00023136"/>
    </source>
</evidence>
<dbReference type="InterPro" id="IPR027417">
    <property type="entry name" value="P-loop_NTPase"/>
</dbReference>
<dbReference type="PROSITE" id="PS51423">
    <property type="entry name" value="MIRO"/>
    <property type="match status" value="2"/>
</dbReference>
<dbReference type="PANTHER" id="PTHR46819">
    <property type="entry name" value="EF-HAND CALCIUM-BINDING DOMAIN-CONTAINING PROTEIN 7"/>
    <property type="match status" value="1"/>
</dbReference>
<dbReference type="EMBL" id="UYYF01000226">
    <property type="protein sequence ID" value="VDM97159.1"/>
    <property type="molecule type" value="Genomic_DNA"/>
</dbReference>
<sequence length="654" mass="74758">MARTEGLVYRSMTSDVSGDVRILLIGEPGVGKSSLIMSLLQDAFCVKVPPRIDNIIIPSDITPEGVITSIHDYCAKKQSDEELRREIKWANVVCVVYAVDNQHSIDEVVYNFITIKATNKWLPLIKEVKKDEKECCPLIFVGNKSDETVPSKHMNQVLSIMNEYSEIETCVECSAKTMKNISEIFYYAQKAVIYPIHQLYISEDRELTRKCKKALIRIFKKFNDYFFELCDFDNDGLLSDVELNRFQLFVFGIPLTAVAISDVKSAVRSNLKDGVIDSAITLPGFIYLHQLFIHRGRHETTWRVLRKFGYDNDLELATDYIQPPLKVPKGCSTELTQKGLQFISALFQKFDEDKDDCLSPSELQNLFSVCSSHVWTKEAYSAVETNSKGWLTYNGYLSYWILTTFLNVSLTMELLAYLGFNMHHESQLDAIRLLFQVTRDRRIDITEKSTTRTVFQCHVIGPKGAGKTMFLQSFVGRNLMDIAVLGKRSISPYVLNRVEVKQSIKYLMLHEVDVLSPDEALTAYEKSADVIVLLYDSSDTNSFAYCASMYMKYFYRTKVPCVIVATKSELCEVEQNYEQQPKEFCRTHSLPQPLRFRLEDIGKTDNPIFLQLAIMAVYPHLKRVYHIQDSYLLSTITVGAAIAALAGFLLYRNL</sequence>
<dbReference type="InterPro" id="IPR002048">
    <property type="entry name" value="EF_hand_dom"/>
</dbReference>
<feature type="domain" description="EF-hand" evidence="16">
    <location>
        <begin position="338"/>
        <end position="373"/>
    </location>
</feature>
<evidence type="ECO:0000256" key="8">
    <source>
        <dbReference type="ARBA" id="ARBA00022801"/>
    </source>
</evidence>
<evidence type="ECO:0000256" key="2">
    <source>
        <dbReference type="ARBA" id="ARBA00007981"/>
    </source>
</evidence>
<reference evidence="20" key="1">
    <citation type="submission" date="2016-04" db="UniProtKB">
        <authorList>
            <consortium name="WormBaseParasite"/>
        </authorList>
    </citation>
    <scope>IDENTIFICATION</scope>
</reference>
<keyword evidence="19" id="KW-1185">Reference proteome</keyword>
<dbReference type="PIRSF" id="PIRSF037488">
    <property type="entry name" value="Mt_Rho_GTPase"/>
    <property type="match status" value="1"/>
</dbReference>
<dbReference type="GO" id="GO:0003924">
    <property type="term" value="F:GTPase activity"/>
    <property type="evidence" value="ECO:0007669"/>
    <property type="project" value="InterPro"/>
</dbReference>
<dbReference type="InterPro" id="IPR021181">
    <property type="entry name" value="Miro"/>
</dbReference>
<keyword evidence="7 14" id="KW-1000">Mitochondrion outer membrane</keyword>
<dbReference type="InterPro" id="IPR011992">
    <property type="entry name" value="EF-hand-dom_pair"/>
</dbReference>
<dbReference type="EC" id="3.6.5.-" evidence="14"/>
<feature type="domain" description="Miro" evidence="17">
    <location>
        <begin position="17"/>
        <end position="194"/>
    </location>
</feature>
<comment type="function">
    <text evidence="14">Mitochondrial GTPase involved in mitochondrial trafficking. Probably involved in control of anterograde transport of mitochondria and their subcellular distribution.</text>
</comment>